<protein>
    <submittedName>
        <fullName evidence="1">Uncharacterized protein</fullName>
    </submittedName>
</protein>
<evidence type="ECO:0000313" key="1">
    <source>
        <dbReference type="EMBL" id="BBH88558.1"/>
    </source>
</evidence>
<dbReference type="InterPro" id="IPR045507">
    <property type="entry name" value="DUF6483"/>
</dbReference>
<reference evidence="1" key="1">
    <citation type="submission" date="2018-12" db="EMBL/GenBank/DDBJ databases">
        <title>Novel natural products biosynthetic potential of the class Ktedonobacteria.</title>
        <authorList>
            <person name="Zheng Y."/>
            <person name="Saitou A."/>
            <person name="Wang C.M."/>
            <person name="Toyoda A."/>
            <person name="Minakuchi Y."/>
            <person name="Sekiguchi Y."/>
            <person name="Ueda K."/>
            <person name="Takano H."/>
            <person name="Sakai Y."/>
            <person name="Yokota A."/>
            <person name="Yabe S."/>
        </authorList>
    </citation>
    <scope>NUCLEOTIDE SEQUENCE</scope>
    <source>
        <strain evidence="1">COM3</strain>
    </source>
</reference>
<dbReference type="AlphaFoldDB" id="A0A455SMF0"/>
<dbReference type="EMBL" id="AP019376">
    <property type="protein sequence ID" value="BBH88558.1"/>
    <property type="molecule type" value="Genomic_DNA"/>
</dbReference>
<gene>
    <name evidence="1" type="ORF">KTC_33090</name>
</gene>
<name>A0A455SMF0_9CHLR</name>
<organism evidence="1">
    <name type="scientific">Thermosporothrix sp. COM3</name>
    <dbReference type="NCBI Taxonomy" id="2490863"/>
    <lineage>
        <taxon>Bacteria</taxon>
        <taxon>Bacillati</taxon>
        <taxon>Chloroflexota</taxon>
        <taxon>Ktedonobacteria</taxon>
        <taxon>Ktedonobacterales</taxon>
        <taxon>Thermosporotrichaceae</taxon>
        <taxon>Thermosporothrix</taxon>
    </lineage>
</organism>
<sequence length="218" mass="25536">MMNRDYILRIAEQFGRMLAIVLRLRKFNRHEEALIAIDEYLIKMTGFSSSLINSLSERDLIKALSPLGSLNIEAALWAAVLLKTEGETYEEMGNTTESYYRYVKALHLMLYTLFEEPRSAETELFEDVEALLKKLDEYDIPQETKQLVFRYFERQGHYSRAEDLLYEMLDAAPNDPIIREEGEQFYQRLQTKTNSDLQAGNLARDEVEEGLQRLRTMQ</sequence>
<accession>A0A455SMF0</accession>
<dbReference type="Pfam" id="PF20092">
    <property type="entry name" value="DUF6483"/>
    <property type="match status" value="1"/>
</dbReference>
<proteinExistence type="predicted"/>